<evidence type="ECO:0000313" key="1">
    <source>
        <dbReference type="EMBL" id="MFH8133122.1"/>
    </source>
</evidence>
<evidence type="ECO:0000313" key="2">
    <source>
        <dbReference type="Proteomes" id="UP001611251"/>
    </source>
</evidence>
<protein>
    <submittedName>
        <fullName evidence="1">Uncharacterized protein</fullName>
    </submittedName>
</protein>
<dbReference type="Proteomes" id="UP001611251">
    <property type="component" value="Unassembled WGS sequence"/>
</dbReference>
<accession>A0ABW7PS47</accession>
<proteinExistence type="predicted"/>
<gene>
    <name evidence="1" type="ORF">ABU178_02845</name>
</gene>
<keyword evidence="2" id="KW-1185">Reference proteome</keyword>
<reference evidence="1 2" key="1">
    <citation type="submission" date="2024-08" db="EMBL/GenBank/DDBJ databases">
        <title>Pantoea ronii - a newly identified human opportunistic pathogen.</title>
        <authorList>
            <person name="Keidar-Friedman D."/>
            <person name="Sorek N."/>
            <person name="Leshin-Carmel D."/>
            <person name="Tsur A."/>
            <person name="Amsalem M."/>
            <person name="Tolkach D."/>
            <person name="Brosh-Nissimov T."/>
        </authorList>
    </citation>
    <scope>NUCLEOTIDE SEQUENCE [LARGE SCALE GENOMIC DNA]</scope>
    <source>
        <strain evidence="1 2">AA23256</strain>
    </source>
</reference>
<dbReference type="RefSeq" id="WP_397211798.1">
    <property type="nucleotide sequence ID" value="NZ_JBGFSN010000003.1"/>
</dbReference>
<organism evidence="1 2">
    <name type="scientific">Pantoea osteomyelitidis</name>
    <dbReference type="NCBI Taxonomy" id="3230026"/>
    <lineage>
        <taxon>Bacteria</taxon>
        <taxon>Pseudomonadati</taxon>
        <taxon>Pseudomonadota</taxon>
        <taxon>Gammaproteobacteria</taxon>
        <taxon>Enterobacterales</taxon>
        <taxon>Erwiniaceae</taxon>
        <taxon>Pantoea</taxon>
    </lineage>
</organism>
<sequence length="59" mass="6813">MNTTENDNAIIINENNSNSLSLEYIQQTLRDIRLKTTQINNFSPPCLQRRVVLKAVRIP</sequence>
<comment type="caution">
    <text evidence="1">The sequence shown here is derived from an EMBL/GenBank/DDBJ whole genome shotgun (WGS) entry which is preliminary data.</text>
</comment>
<dbReference type="EMBL" id="JBGFSN010000003">
    <property type="protein sequence ID" value="MFH8133122.1"/>
    <property type="molecule type" value="Genomic_DNA"/>
</dbReference>
<name>A0ABW7PS47_9GAMM</name>